<keyword evidence="4 6" id="KW-0472">Membrane</keyword>
<dbReference type="AlphaFoldDB" id="A0A175VU45"/>
<comment type="subcellular location">
    <subcellularLocation>
        <location evidence="1">Membrane</location>
        <topology evidence="1">Multi-pass membrane protein</topology>
    </subcellularLocation>
</comment>
<keyword evidence="2 6" id="KW-0812">Transmembrane</keyword>
<evidence type="ECO:0000313" key="10">
    <source>
        <dbReference type="Proteomes" id="UP000078237"/>
    </source>
</evidence>
<feature type="transmembrane region" description="Helical" evidence="6">
    <location>
        <begin position="127"/>
        <end position="146"/>
    </location>
</feature>
<feature type="transmembrane region" description="Helical" evidence="6">
    <location>
        <begin position="180"/>
        <end position="201"/>
    </location>
</feature>
<gene>
    <name evidence="9" type="ORF">MMYC01_209210</name>
    <name evidence="8" type="ORF">MMYC01_210325</name>
</gene>
<evidence type="ECO:0000313" key="8">
    <source>
        <dbReference type="EMBL" id="KXX72874.1"/>
    </source>
</evidence>
<dbReference type="Pfam" id="PF20684">
    <property type="entry name" value="Fung_rhodopsin"/>
    <property type="match status" value="1"/>
</dbReference>
<organism evidence="9 10">
    <name type="scientific">Madurella mycetomatis</name>
    <dbReference type="NCBI Taxonomy" id="100816"/>
    <lineage>
        <taxon>Eukaryota</taxon>
        <taxon>Fungi</taxon>
        <taxon>Dikarya</taxon>
        <taxon>Ascomycota</taxon>
        <taxon>Pezizomycotina</taxon>
        <taxon>Sordariomycetes</taxon>
        <taxon>Sordariomycetidae</taxon>
        <taxon>Sordariales</taxon>
        <taxon>Sordariales incertae sedis</taxon>
        <taxon>Madurella</taxon>
    </lineage>
</organism>
<dbReference type="Proteomes" id="UP000078237">
    <property type="component" value="Unassembled WGS sequence"/>
</dbReference>
<accession>A0A175VU45</accession>
<evidence type="ECO:0000256" key="5">
    <source>
        <dbReference type="ARBA" id="ARBA00038359"/>
    </source>
</evidence>
<evidence type="ECO:0000259" key="7">
    <source>
        <dbReference type="Pfam" id="PF20684"/>
    </source>
</evidence>
<dbReference type="VEuPathDB" id="FungiDB:MMYC01_209210"/>
<dbReference type="PANTHER" id="PTHR33048">
    <property type="entry name" value="PTH11-LIKE INTEGRAL MEMBRANE PROTEIN (AFU_ORTHOLOGUE AFUA_5G11245)"/>
    <property type="match status" value="1"/>
</dbReference>
<feature type="transmembrane region" description="Helical" evidence="6">
    <location>
        <begin position="213"/>
        <end position="233"/>
    </location>
</feature>
<dbReference type="InterPro" id="IPR052337">
    <property type="entry name" value="SAT4-like"/>
</dbReference>
<dbReference type="EMBL" id="LCTW02000372">
    <property type="protein sequence ID" value="KXX74244.1"/>
    <property type="molecule type" value="Genomic_DNA"/>
</dbReference>
<dbReference type="GO" id="GO:0016020">
    <property type="term" value="C:membrane"/>
    <property type="evidence" value="ECO:0007669"/>
    <property type="project" value="UniProtKB-SubCell"/>
</dbReference>
<sequence>MAVNNATATLPPNENQGPMLIGTVIPLFGLTFIVYAARIWSRLSPRCALTVPDYIITVAMIAKTMCIGFMIAAIQDGFGRHNAHIEPANMLSISSNLLGVFMTGVATSGTARISIASLLLRFTMERTWRIVIWIVIALQVSNILTYEIVKLVQCRLVIAGQVVFKKSQCVRKTQVWALNYMNVGICMLSDLICTAMPIFVVWRLSRSVIEKSLVIVLIASALIATACGIPKIYHLVTYDFGSDDGLWHLVPEFFWCRIEEAMIIIAACAPLLKGPIERCLRRFGLPPFESQPRTLSRIGTVVFANNAEVGWPDEGQRQWSISSDVEGMTVAMTDTSEREGTKSGL</sequence>
<feature type="domain" description="Rhodopsin" evidence="7">
    <location>
        <begin position="37"/>
        <end position="277"/>
    </location>
</feature>
<feature type="transmembrane region" description="Helical" evidence="6">
    <location>
        <begin position="97"/>
        <end position="120"/>
    </location>
</feature>
<dbReference type="EMBL" id="LCTW02000626">
    <property type="protein sequence ID" value="KXX72874.1"/>
    <property type="molecule type" value="Genomic_DNA"/>
</dbReference>
<name>A0A175VU45_9PEZI</name>
<dbReference type="InterPro" id="IPR049326">
    <property type="entry name" value="Rhodopsin_dom_fungi"/>
</dbReference>
<evidence type="ECO:0000256" key="2">
    <source>
        <dbReference type="ARBA" id="ARBA00022692"/>
    </source>
</evidence>
<dbReference type="VEuPathDB" id="FungiDB:MMYC01_210325"/>
<reference evidence="9 10" key="3">
    <citation type="submission" date="2016-01" db="EMBL/GenBank/DDBJ databases">
        <title>Madurella mycetomatis genome sequencing.</title>
        <authorList>
            <person name="Van De Sande W."/>
        </authorList>
    </citation>
    <scope>NUCLEOTIDE SEQUENCE [LARGE SCALE GENOMIC DNA]</scope>
    <source>
        <strain evidence="10">mm55</strain>
        <strain evidence="9">Mm55</strain>
    </source>
</reference>
<reference evidence="9" key="1">
    <citation type="submission" date="2015-06" db="EMBL/GenBank/DDBJ databases">
        <authorList>
            <person name="Hoefler B.C."/>
            <person name="Straight P.D."/>
        </authorList>
    </citation>
    <scope>NUCLEOTIDE SEQUENCE [LARGE SCALE GENOMIC DNA]</scope>
    <source>
        <strain evidence="9">Mm55</strain>
    </source>
</reference>
<evidence type="ECO:0000256" key="6">
    <source>
        <dbReference type="SAM" id="Phobius"/>
    </source>
</evidence>
<feature type="transmembrane region" description="Helical" evidence="6">
    <location>
        <begin position="20"/>
        <end position="41"/>
    </location>
</feature>
<keyword evidence="10" id="KW-1185">Reference proteome</keyword>
<evidence type="ECO:0000256" key="3">
    <source>
        <dbReference type="ARBA" id="ARBA00022989"/>
    </source>
</evidence>
<feature type="transmembrane region" description="Helical" evidence="6">
    <location>
        <begin position="53"/>
        <end position="74"/>
    </location>
</feature>
<evidence type="ECO:0000313" key="9">
    <source>
        <dbReference type="EMBL" id="KXX74244.1"/>
    </source>
</evidence>
<evidence type="ECO:0000256" key="4">
    <source>
        <dbReference type="ARBA" id="ARBA00023136"/>
    </source>
</evidence>
<protein>
    <recommendedName>
        <fullName evidence="7">Rhodopsin domain-containing protein</fullName>
    </recommendedName>
</protein>
<reference evidence="10" key="2">
    <citation type="submission" date="2015-06" db="EMBL/GenBank/DDBJ databases">
        <authorList>
            <person name="van de Sande W.W.J."/>
        </authorList>
    </citation>
    <scope>NUCLEOTIDE SEQUENCE [LARGE SCALE GENOMIC DNA]</scope>
    <source>
        <strain evidence="10">mm55</strain>
    </source>
</reference>
<comment type="similarity">
    <text evidence="5">Belongs to the SAT4 family.</text>
</comment>
<proteinExistence type="inferred from homology"/>
<comment type="caution">
    <text evidence="9">The sequence shown here is derived from an EMBL/GenBank/DDBJ whole genome shotgun (WGS) entry which is preliminary data.</text>
</comment>
<dbReference type="PANTHER" id="PTHR33048:SF129">
    <property type="entry name" value="INTEGRAL MEMBRANE PROTEIN-RELATED"/>
    <property type="match status" value="1"/>
</dbReference>
<dbReference type="OrthoDB" id="3923077at2759"/>
<evidence type="ECO:0000256" key="1">
    <source>
        <dbReference type="ARBA" id="ARBA00004141"/>
    </source>
</evidence>
<keyword evidence="3 6" id="KW-1133">Transmembrane helix</keyword>